<evidence type="ECO:0000256" key="2">
    <source>
        <dbReference type="SAM" id="MobiDB-lite"/>
    </source>
</evidence>
<dbReference type="InterPro" id="IPR044822">
    <property type="entry name" value="Myb_DNA-bind_4"/>
</dbReference>
<dbReference type="PANTHER" id="PTHR46327">
    <property type="entry name" value="F16F4.11 PROTEIN-RELATED"/>
    <property type="match status" value="1"/>
</dbReference>
<dbReference type="EMBL" id="CP093346">
    <property type="protein sequence ID" value="WOG96457.1"/>
    <property type="molecule type" value="Genomic_DNA"/>
</dbReference>
<dbReference type="Proteomes" id="UP000077755">
    <property type="component" value="Chromosome 4"/>
</dbReference>
<reference evidence="3" key="2">
    <citation type="submission" date="2022-03" db="EMBL/GenBank/DDBJ databases">
        <title>Draft title - Genomic analysis of global carrot germplasm unveils the trajectory of domestication and the origin of high carotenoid orange carrot.</title>
        <authorList>
            <person name="Iorizzo M."/>
            <person name="Ellison S."/>
            <person name="Senalik D."/>
            <person name="Macko-Podgorni A."/>
            <person name="Grzebelus D."/>
            <person name="Bostan H."/>
            <person name="Rolling W."/>
            <person name="Curaba J."/>
            <person name="Simon P."/>
        </authorList>
    </citation>
    <scope>NUCLEOTIDE SEQUENCE</scope>
    <source>
        <tissue evidence="3">Leaf</tissue>
    </source>
</reference>
<feature type="region of interest" description="Disordered" evidence="2">
    <location>
        <begin position="61"/>
        <end position="82"/>
    </location>
</feature>
<dbReference type="Pfam" id="PF13837">
    <property type="entry name" value="Myb_DNA-bind_4"/>
    <property type="match status" value="1"/>
</dbReference>
<feature type="coiled-coil region" evidence="1">
    <location>
        <begin position="351"/>
        <end position="401"/>
    </location>
</feature>
<protein>
    <submittedName>
        <fullName evidence="3">Uncharacterized protein</fullName>
    </submittedName>
</protein>
<proteinExistence type="predicted"/>
<evidence type="ECO:0000256" key="1">
    <source>
        <dbReference type="SAM" id="Coils"/>
    </source>
</evidence>
<accession>A0A165WRX2</accession>
<feature type="compositionally biased region" description="Acidic residues" evidence="2">
    <location>
        <begin position="62"/>
        <end position="72"/>
    </location>
</feature>
<evidence type="ECO:0000313" key="4">
    <source>
        <dbReference type="Proteomes" id="UP000077755"/>
    </source>
</evidence>
<keyword evidence="1" id="KW-0175">Coiled coil</keyword>
<evidence type="ECO:0000313" key="3">
    <source>
        <dbReference type="EMBL" id="WOG96457.1"/>
    </source>
</evidence>
<feature type="compositionally biased region" description="Acidic residues" evidence="2">
    <location>
        <begin position="274"/>
        <end position="294"/>
    </location>
</feature>
<name>A0A165WRX2_DAUCS</name>
<sequence length="437" mass="50191">MEANGTGEGMFSGINSVMLGHQLAPQHHQLHENIVSFGQPQVDQQAKNQQSSLRQTLHLTISDDDDDDDEPGLESAGKSHVSPWQRMKWTDTMVKLLIMVVFYMVDEQAVSEGNDVAGKKQGVNGSGALQKKGKWKSVSKAMMERGFFVSPQQCEDKFNDLNKRFKRVNDILGKGTSCKVVEDQSLLQRMDHLSPEIKEEVKKLLNSKHLFFREMCAYHSGCGGSAQHSAEVVGESSQIHRKKKCLHSSENSPNVPHLGRVETEDSKIIKIGSDEEDDDDDDDEEDDEDDEVEDGAGGHDKESDPRTSHKRRRNEMYSSPSVQEFNDEVNYIVQNETKSSGEKRQWMRIRLMHLEEQRIRYQREAYELEKKKMKWMKFSSRKDRNMEAEKLGNEKMRLENEKMVLVIKQTEVEHLNFQQQSIACNRRDDSLQSLDSR</sequence>
<keyword evidence="4" id="KW-1185">Reference proteome</keyword>
<feature type="region of interest" description="Disordered" evidence="2">
    <location>
        <begin position="243"/>
        <end position="322"/>
    </location>
</feature>
<organism evidence="3 4">
    <name type="scientific">Daucus carota subsp. sativus</name>
    <name type="common">Carrot</name>
    <dbReference type="NCBI Taxonomy" id="79200"/>
    <lineage>
        <taxon>Eukaryota</taxon>
        <taxon>Viridiplantae</taxon>
        <taxon>Streptophyta</taxon>
        <taxon>Embryophyta</taxon>
        <taxon>Tracheophyta</taxon>
        <taxon>Spermatophyta</taxon>
        <taxon>Magnoliopsida</taxon>
        <taxon>eudicotyledons</taxon>
        <taxon>Gunneridae</taxon>
        <taxon>Pentapetalae</taxon>
        <taxon>asterids</taxon>
        <taxon>campanulids</taxon>
        <taxon>Apiales</taxon>
        <taxon>Apiaceae</taxon>
        <taxon>Apioideae</taxon>
        <taxon>Scandiceae</taxon>
        <taxon>Daucinae</taxon>
        <taxon>Daucus</taxon>
        <taxon>Daucus sect. Daucus</taxon>
    </lineage>
</organism>
<feature type="compositionally biased region" description="Basic and acidic residues" evidence="2">
    <location>
        <begin position="296"/>
        <end position="307"/>
    </location>
</feature>
<dbReference type="OrthoDB" id="1727874at2759"/>
<dbReference type="Gene3D" id="1.10.10.60">
    <property type="entry name" value="Homeodomain-like"/>
    <property type="match status" value="1"/>
</dbReference>
<reference evidence="3" key="1">
    <citation type="journal article" date="2016" name="Nat. Genet.">
        <title>A high-quality carrot genome assembly provides new insights into carotenoid accumulation and asterid genome evolution.</title>
        <authorList>
            <person name="Iorizzo M."/>
            <person name="Ellison S."/>
            <person name="Senalik D."/>
            <person name="Zeng P."/>
            <person name="Satapoomin P."/>
            <person name="Huang J."/>
            <person name="Bowman M."/>
            <person name="Iovene M."/>
            <person name="Sanseverino W."/>
            <person name="Cavagnaro P."/>
            <person name="Yildiz M."/>
            <person name="Macko-Podgorni A."/>
            <person name="Moranska E."/>
            <person name="Grzebelus E."/>
            <person name="Grzebelus D."/>
            <person name="Ashrafi H."/>
            <person name="Zheng Z."/>
            <person name="Cheng S."/>
            <person name="Spooner D."/>
            <person name="Van Deynze A."/>
            <person name="Simon P."/>
        </authorList>
    </citation>
    <scope>NUCLEOTIDE SEQUENCE</scope>
    <source>
        <tissue evidence="3">Leaf</tissue>
    </source>
</reference>
<feature type="compositionally biased region" description="Basic and acidic residues" evidence="2">
    <location>
        <begin position="259"/>
        <end position="268"/>
    </location>
</feature>
<dbReference type="Gramene" id="KZM97613">
    <property type="protein sequence ID" value="KZM97613"/>
    <property type="gene ID" value="DCAR_015025"/>
</dbReference>
<dbReference type="AlphaFoldDB" id="A0A165WRX2"/>
<gene>
    <name evidence="3" type="ORF">DCAR_0415792</name>
</gene>
<dbReference type="OMA" id="ERVKWMR"/>
<dbReference type="PANTHER" id="PTHR46327:SF2">
    <property type="entry name" value="SEQUENCE-SPECIFIC DNA BINDING TRANSCRIPTION FACTOR"/>
    <property type="match status" value="1"/>
</dbReference>